<proteinExistence type="predicted"/>
<gene>
    <name evidence="3" type="ORF">BZA70DRAFT_276938</name>
</gene>
<dbReference type="SMART" id="SM00151">
    <property type="entry name" value="SWIB"/>
    <property type="match status" value="1"/>
</dbReference>
<dbReference type="Pfam" id="PF02201">
    <property type="entry name" value="SWIB"/>
    <property type="match status" value="1"/>
</dbReference>
<evidence type="ECO:0000313" key="4">
    <source>
        <dbReference type="Proteomes" id="UP001498771"/>
    </source>
</evidence>
<dbReference type="EMBL" id="JBBJBU010000004">
    <property type="protein sequence ID" value="KAK7205743.1"/>
    <property type="molecule type" value="Genomic_DNA"/>
</dbReference>
<feature type="region of interest" description="Disordered" evidence="1">
    <location>
        <begin position="1"/>
        <end position="54"/>
    </location>
</feature>
<feature type="domain" description="DM2" evidence="2">
    <location>
        <begin position="237"/>
        <end position="316"/>
    </location>
</feature>
<evidence type="ECO:0000259" key="2">
    <source>
        <dbReference type="PROSITE" id="PS51925"/>
    </source>
</evidence>
<dbReference type="CDD" id="cd10568">
    <property type="entry name" value="SWIB_like"/>
    <property type="match status" value="1"/>
</dbReference>
<dbReference type="InterPro" id="IPR019835">
    <property type="entry name" value="SWIB_domain"/>
</dbReference>
<accession>A0ABR1F9H1</accession>
<keyword evidence="4" id="KW-1185">Reference proteome</keyword>
<feature type="compositionally biased region" description="Basic residues" evidence="1">
    <location>
        <begin position="12"/>
        <end position="21"/>
    </location>
</feature>
<reference evidence="3 4" key="1">
    <citation type="submission" date="2024-03" db="EMBL/GenBank/DDBJ databases">
        <title>Genome-scale model development and genomic sequencing of the oleaginous clade Lipomyces.</title>
        <authorList>
            <consortium name="Lawrence Berkeley National Laboratory"/>
            <person name="Czajka J.J."/>
            <person name="Han Y."/>
            <person name="Kim J."/>
            <person name="Mondo S.J."/>
            <person name="Hofstad B.A."/>
            <person name="Robles A."/>
            <person name="Haridas S."/>
            <person name="Riley R."/>
            <person name="LaButti K."/>
            <person name="Pangilinan J."/>
            <person name="Andreopoulos W."/>
            <person name="Lipzen A."/>
            <person name="Yan J."/>
            <person name="Wang M."/>
            <person name="Ng V."/>
            <person name="Grigoriev I.V."/>
            <person name="Spatafora J.W."/>
            <person name="Magnuson J.K."/>
            <person name="Baker S.E."/>
            <person name="Pomraning K.R."/>
        </authorList>
    </citation>
    <scope>NUCLEOTIDE SEQUENCE [LARGE SCALE GENOMIC DNA]</scope>
    <source>
        <strain evidence="3 4">Phaff 52-87</strain>
    </source>
</reference>
<dbReference type="Proteomes" id="UP001498771">
    <property type="component" value="Unassembled WGS sequence"/>
</dbReference>
<feature type="compositionally biased region" description="Pro residues" evidence="1">
    <location>
        <begin position="26"/>
        <end position="45"/>
    </location>
</feature>
<dbReference type="RefSeq" id="XP_064768776.1">
    <property type="nucleotide sequence ID" value="XM_064912377.1"/>
</dbReference>
<comment type="caution">
    <text evidence="3">The sequence shown here is derived from an EMBL/GenBank/DDBJ whole genome shotgun (WGS) entry which is preliminary data.</text>
</comment>
<sequence length="452" mass="51892">MSYYPQQPPRQSTHRPHRKSSQKATPYPPQPPPVAPHPHGVPPHVQPGQAQAPQIDKRFVRRPVERNIPPKVEALIPEAKLYKDLRDVEQSMDATISRKRLDVEDMLAKGTKERRKLLLVISNTAVDQPWQTVDRLDENAFDFDIGTIPSWVLNITGRLVGDETPVDDPKHVLFTSYFQSIAVELDRPKELYPEGNVVVWSSHTKPGMPPQPPTDNVEIKRKGDSDVNARISFYLKTSPERYKLSPALSNVLGGLQEQTRQEVVMGLWQYVKFHGLQDPDEKRSISLDDGLREVFNNQERLSFAQLIDYVGPHLLPLDPVVVDFTIRVDKDTMARGNEMTREITVEVDSPRRQQLQGILANWYDKQDEIHALDEQIGITIQELANSKLRRDFFTQMSSDPAGFINRWIGSQARDLEIVLGDREFQNEEVRRAEYYQNEDLKESIFLLVNGRK</sequence>
<protein>
    <recommendedName>
        <fullName evidence="2">DM2 domain-containing protein</fullName>
    </recommendedName>
</protein>
<organism evidence="3 4">
    <name type="scientific">Myxozyma melibiosi</name>
    <dbReference type="NCBI Taxonomy" id="54550"/>
    <lineage>
        <taxon>Eukaryota</taxon>
        <taxon>Fungi</taxon>
        <taxon>Dikarya</taxon>
        <taxon>Ascomycota</taxon>
        <taxon>Saccharomycotina</taxon>
        <taxon>Lipomycetes</taxon>
        <taxon>Lipomycetales</taxon>
        <taxon>Lipomycetaceae</taxon>
        <taxon>Myxozyma</taxon>
    </lineage>
</organism>
<dbReference type="InterPro" id="IPR003121">
    <property type="entry name" value="SWIB_MDM2_domain"/>
</dbReference>
<dbReference type="GeneID" id="90037889"/>
<name>A0ABR1F9H1_9ASCO</name>
<dbReference type="SUPFAM" id="SSF47592">
    <property type="entry name" value="SWIB/MDM2 domain"/>
    <property type="match status" value="1"/>
</dbReference>
<dbReference type="Gene3D" id="1.10.245.10">
    <property type="entry name" value="SWIB/MDM2 domain"/>
    <property type="match status" value="1"/>
</dbReference>
<evidence type="ECO:0000313" key="3">
    <source>
        <dbReference type="EMBL" id="KAK7205743.1"/>
    </source>
</evidence>
<dbReference type="PROSITE" id="PS51925">
    <property type="entry name" value="SWIB_MDM2"/>
    <property type="match status" value="1"/>
</dbReference>
<dbReference type="PANTHER" id="PTHR13844">
    <property type="entry name" value="SWI/SNF-RELATED MATRIX-ASSOCIATED ACTIN-DEPENDENT REGULATOR OF CHROMATIN SUBFAMILY D"/>
    <property type="match status" value="1"/>
</dbReference>
<evidence type="ECO:0000256" key="1">
    <source>
        <dbReference type="SAM" id="MobiDB-lite"/>
    </source>
</evidence>
<dbReference type="InterPro" id="IPR036885">
    <property type="entry name" value="SWIB_MDM2_dom_sf"/>
</dbReference>